<keyword evidence="12" id="KW-0997">Cell inner membrane</keyword>
<comment type="caution">
    <text evidence="13">The sequence shown here is derived from an EMBL/GenBank/DDBJ whole genome shotgun (WGS) entry which is preliminary data.</text>
</comment>
<dbReference type="Pfam" id="PF02424">
    <property type="entry name" value="ApbE"/>
    <property type="match status" value="1"/>
</dbReference>
<keyword evidence="12" id="KW-1003">Cell membrane</keyword>
<evidence type="ECO:0000256" key="4">
    <source>
        <dbReference type="ARBA" id="ARBA00022679"/>
    </source>
</evidence>
<dbReference type="AlphaFoldDB" id="A0A5D3WH55"/>
<dbReference type="Gene3D" id="3.10.520.10">
    <property type="entry name" value="ApbE-like domains"/>
    <property type="match status" value="1"/>
</dbReference>
<dbReference type="Proteomes" id="UP000324159">
    <property type="component" value="Unassembled WGS sequence"/>
</dbReference>
<evidence type="ECO:0000256" key="10">
    <source>
        <dbReference type="PIRNR" id="PIRNR006268"/>
    </source>
</evidence>
<feature type="binding site" evidence="11">
    <location>
        <position position="283"/>
    </location>
    <ligand>
        <name>Mg(2+)</name>
        <dbReference type="ChEBI" id="CHEBI:18420"/>
    </ligand>
</feature>
<keyword evidence="7 10" id="KW-0460">Magnesium</keyword>
<comment type="subcellular location">
    <subcellularLocation>
        <location evidence="12">Cell inner membrane</location>
        <topology evidence="12">Lipid-anchor</topology>
        <orientation evidence="12">Periplasmic side</orientation>
    </subcellularLocation>
</comment>
<dbReference type="InterPro" id="IPR003374">
    <property type="entry name" value="ApbE-like_sf"/>
</dbReference>
<evidence type="ECO:0000256" key="6">
    <source>
        <dbReference type="ARBA" id="ARBA00022827"/>
    </source>
</evidence>
<keyword evidence="6 10" id="KW-0274">FAD</keyword>
<evidence type="ECO:0000256" key="12">
    <source>
        <dbReference type="RuleBase" id="RU363002"/>
    </source>
</evidence>
<keyword evidence="5 10" id="KW-0479">Metal-binding</keyword>
<keyword evidence="12 13" id="KW-0449">Lipoprotein</keyword>
<evidence type="ECO:0000256" key="9">
    <source>
        <dbReference type="ARBA" id="ARBA00048540"/>
    </source>
</evidence>
<dbReference type="InterPro" id="IPR024932">
    <property type="entry name" value="ApbE"/>
</dbReference>
<dbReference type="PANTHER" id="PTHR30040:SF2">
    <property type="entry name" value="FAD:PROTEIN FMN TRANSFERASE"/>
    <property type="match status" value="1"/>
</dbReference>
<dbReference type="GO" id="GO:0046872">
    <property type="term" value="F:metal ion binding"/>
    <property type="evidence" value="ECO:0007669"/>
    <property type="project" value="UniProtKB-UniRule"/>
</dbReference>
<comment type="function">
    <text evidence="12">Flavin transferase that catalyzes the transfer of the FMN moiety of FAD and its covalent binding to the hydroxyl group of a threonine residue in a target flavoprotein.</text>
</comment>
<evidence type="ECO:0000256" key="3">
    <source>
        <dbReference type="ARBA" id="ARBA00022630"/>
    </source>
</evidence>
<dbReference type="PROSITE" id="PS51257">
    <property type="entry name" value="PROKAR_LIPOPROTEIN"/>
    <property type="match status" value="1"/>
</dbReference>
<protein>
    <recommendedName>
        <fullName evidence="2 10">FAD:protein FMN transferase</fullName>
        <ecNumber evidence="1 10">2.7.1.180</ecNumber>
    </recommendedName>
    <alternativeName>
        <fullName evidence="8 10">Flavin transferase</fullName>
    </alternativeName>
</protein>
<dbReference type="GO" id="GO:0016740">
    <property type="term" value="F:transferase activity"/>
    <property type="evidence" value="ECO:0007669"/>
    <property type="project" value="UniProtKB-UniRule"/>
</dbReference>
<keyword evidence="4 10" id="KW-0808">Transferase</keyword>
<accession>A0A5D3WH55</accession>
<feature type="binding site" evidence="11">
    <location>
        <position position="287"/>
    </location>
    <ligand>
        <name>Mg(2+)</name>
        <dbReference type="ChEBI" id="CHEBI:18420"/>
    </ligand>
</feature>
<dbReference type="GO" id="GO:0005886">
    <property type="term" value="C:plasma membrane"/>
    <property type="evidence" value="ECO:0007669"/>
    <property type="project" value="UniProtKB-SubCell"/>
</dbReference>
<dbReference type="SUPFAM" id="SSF143631">
    <property type="entry name" value="ApbE-like"/>
    <property type="match status" value="1"/>
</dbReference>
<dbReference type="EC" id="2.7.1.180" evidence="1 10"/>
<dbReference type="EMBL" id="VNIB01000008">
    <property type="protein sequence ID" value="TYO98156.1"/>
    <property type="molecule type" value="Genomic_DNA"/>
</dbReference>
<evidence type="ECO:0000313" key="13">
    <source>
        <dbReference type="EMBL" id="TYO98156.1"/>
    </source>
</evidence>
<comment type="catalytic activity">
    <reaction evidence="9 10 12">
        <text>L-threonyl-[protein] + FAD = FMN-L-threonyl-[protein] + AMP + H(+)</text>
        <dbReference type="Rhea" id="RHEA:36847"/>
        <dbReference type="Rhea" id="RHEA-COMP:11060"/>
        <dbReference type="Rhea" id="RHEA-COMP:11061"/>
        <dbReference type="ChEBI" id="CHEBI:15378"/>
        <dbReference type="ChEBI" id="CHEBI:30013"/>
        <dbReference type="ChEBI" id="CHEBI:57692"/>
        <dbReference type="ChEBI" id="CHEBI:74257"/>
        <dbReference type="ChEBI" id="CHEBI:456215"/>
        <dbReference type="EC" id="2.7.1.180"/>
    </reaction>
</comment>
<keyword evidence="12" id="KW-0472">Membrane</keyword>
<keyword evidence="14" id="KW-1185">Reference proteome</keyword>
<sequence>MRVRRFSACLLLLVLVLLLTAGCRDRRPEPVRRTRMLMGTIVEVVAFGDRKPTLAAIDRALDEMARIEELMSPRRPGSDLARLAAARDFVTLSPETARLLRLSLAINRRSGGAFDPTLGALKRLWDIEGEHPAVPDEAALRRALALTGPDRLLLDGDRARVAAPGVGVDLGGIAKGYAIDRAAAVLRQAGITHASINAGGDLRLIGDRFGRPWRIGIQHPRRQGEMLAILELEDAAVVTSGDYERYFMADGKRYHHIFDPATGRPARGCQSVTVVAGDAVRADALATAAFVLGPKRGLELLRREGVEGVLVAADGRTLVTEGLKGRIQWR</sequence>
<reference evidence="13 14" key="1">
    <citation type="submission" date="2019-07" db="EMBL/GenBank/DDBJ databases">
        <title>Genomic Encyclopedia of Type Strains, Phase IV (KMG-IV): sequencing the most valuable type-strain genomes for metagenomic binning, comparative biology and taxonomic classification.</title>
        <authorList>
            <person name="Goeker M."/>
        </authorList>
    </citation>
    <scope>NUCLEOTIDE SEQUENCE [LARGE SCALE GENOMIC DNA]</scope>
    <source>
        <strain evidence="13 14">SS015</strain>
    </source>
</reference>
<dbReference type="PANTHER" id="PTHR30040">
    <property type="entry name" value="THIAMINE BIOSYNTHESIS LIPOPROTEIN APBE"/>
    <property type="match status" value="1"/>
</dbReference>
<keyword evidence="3 10" id="KW-0285">Flavoprotein</keyword>
<gene>
    <name evidence="13" type="ORF">EDC39_10893</name>
</gene>
<comment type="similarity">
    <text evidence="10 12">Belongs to the ApbE family.</text>
</comment>
<evidence type="ECO:0000256" key="2">
    <source>
        <dbReference type="ARBA" id="ARBA00016337"/>
    </source>
</evidence>
<evidence type="ECO:0000313" key="14">
    <source>
        <dbReference type="Proteomes" id="UP000324159"/>
    </source>
</evidence>
<evidence type="ECO:0000256" key="5">
    <source>
        <dbReference type="ARBA" id="ARBA00022723"/>
    </source>
</evidence>
<name>A0A5D3WH55_9BACT</name>
<evidence type="ECO:0000256" key="1">
    <source>
        <dbReference type="ARBA" id="ARBA00011955"/>
    </source>
</evidence>
<evidence type="ECO:0000256" key="7">
    <source>
        <dbReference type="ARBA" id="ARBA00022842"/>
    </source>
</evidence>
<evidence type="ECO:0000256" key="8">
    <source>
        <dbReference type="ARBA" id="ARBA00031306"/>
    </source>
</evidence>
<dbReference type="PIRSF" id="PIRSF006268">
    <property type="entry name" value="ApbE"/>
    <property type="match status" value="1"/>
</dbReference>
<proteinExistence type="inferred from homology"/>
<comment type="cofactor">
    <cofactor evidence="11">
        <name>Mg(2+)</name>
        <dbReference type="ChEBI" id="CHEBI:18420"/>
    </cofactor>
    <cofactor evidence="11">
        <name>Mn(2+)</name>
        <dbReference type="ChEBI" id="CHEBI:29035"/>
    </cofactor>
    <text evidence="11">Magnesium. Can also use manganese.</text>
</comment>
<evidence type="ECO:0000256" key="11">
    <source>
        <dbReference type="PIRSR" id="PIRSR006268-2"/>
    </source>
</evidence>
<organism evidence="13 14">
    <name type="scientific">Geothermobacter ehrlichii</name>
    <dbReference type="NCBI Taxonomy" id="213224"/>
    <lineage>
        <taxon>Bacteria</taxon>
        <taxon>Pseudomonadati</taxon>
        <taxon>Thermodesulfobacteriota</taxon>
        <taxon>Desulfuromonadia</taxon>
        <taxon>Desulfuromonadales</taxon>
        <taxon>Geothermobacteraceae</taxon>
        <taxon>Geothermobacter</taxon>
    </lineage>
</organism>
<feature type="binding site" evidence="11">
    <location>
        <position position="172"/>
    </location>
    <ligand>
        <name>Mg(2+)</name>
        <dbReference type="ChEBI" id="CHEBI:18420"/>
    </ligand>
</feature>